<gene>
    <name evidence="2" type="ORF">QLQ15_12490</name>
</gene>
<organism evidence="2 3">
    <name type="scientific">Lysobacter stagni</name>
    <dbReference type="NCBI Taxonomy" id="3045172"/>
    <lineage>
        <taxon>Bacteria</taxon>
        <taxon>Pseudomonadati</taxon>
        <taxon>Pseudomonadota</taxon>
        <taxon>Gammaproteobacteria</taxon>
        <taxon>Lysobacterales</taxon>
        <taxon>Lysobacteraceae</taxon>
        <taxon>Lysobacter</taxon>
    </lineage>
</organism>
<evidence type="ECO:0008006" key="4">
    <source>
        <dbReference type="Google" id="ProtNLM"/>
    </source>
</evidence>
<sequence>MRALPLLLCLVVVLAGCRTRGEPSVREPAVPAPPIVAAPPTATRGEFTIEADKLDTWNAIGQIAVRTPGVDYQGRAQMLDLYSLRYRGLDFFVLTKALPAAQTGNRITTKVTATTLAGKPLEDERVAHLLAHFQRELPAEIASVRARQAAERHAKPKAKAKAKKARTSP</sequence>
<comment type="caution">
    <text evidence="2">The sequence shown here is derived from an EMBL/GenBank/DDBJ whole genome shotgun (WGS) entry which is preliminary data.</text>
</comment>
<keyword evidence="3" id="KW-1185">Reference proteome</keyword>
<proteinExistence type="predicted"/>
<dbReference type="Proteomes" id="UP001321580">
    <property type="component" value="Unassembled WGS sequence"/>
</dbReference>
<dbReference type="PROSITE" id="PS51257">
    <property type="entry name" value="PROKAR_LIPOPROTEIN"/>
    <property type="match status" value="1"/>
</dbReference>
<evidence type="ECO:0000256" key="1">
    <source>
        <dbReference type="SAM" id="MobiDB-lite"/>
    </source>
</evidence>
<name>A0ABT6XHU4_9GAMM</name>
<dbReference type="EMBL" id="JASGBI010000001">
    <property type="protein sequence ID" value="MDI9239722.1"/>
    <property type="molecule type" value="Genomic_DNA"/>
</dbReference>
<protein>
    <recommendedName>
        <fullName evidence="4">Lipoprotein</fullName>
    </recommendedName>
</protein>
<feature type="compositionally biased region" description="Basic residues" evidence="1">
    <location>
        <begin position="154"/>
        <end position="169"/>
    </location>
</feature>
<accession>A0ABT6XHU4</accession>
<reference evidence="2 3" key="1">
    <citation type="submission" date="2023-05" db="EMBL/GenBank/DDBJ databases">
        <title>Lysobacter sp. strain LF1 Genome sequencing and assembly.</title>
        <authorList>
            <person name="Jung Y."/>
        </authorList>
    </citation>
    <scope>NUCLEOTIDE SEQUENCE [LARGE SCALE GENOMIC DNA]</scope>
    <source>
        <strain evidence="2 3">LF1</strain>
    </source>
</reference>
<evidence type="ECO:0000313" key="3">
    <source>
        <dbReference type="Proteomes" id="UP001321580"/>
    </source>
</evidence>
<feature type="region of interest" description="Disordered" evidence="1">
    <location>
        <begin position="144"/>
        <end position="169"/>
    </location>
</feature>
<dbReference type="RefSeq" id="WP_283213093.1">
    <property type="nucleotide sequence ID" value="NZ_JASGBI010000001.1"/>
</dbReference>
<evidence type="ECO:0000313" key="2">
    <source>
        <dbReference type="EMBL" id="MDI9239722.1"/>
    </source>
</evidence>